<gene>
    <name evidence="1" type="ORF">B1sIIB91_01445</name>
</gene>
<evidence type="ECO:0000313" key="2">
    <source>
        <dbReference type="Proteomes" id="UP000217210"/>
    </source>
</evidence>
<evidence type="ECO:0000313" key="1">
    <source>
        <dbReference type="EMBL" id="ASY23591.1"/>
    </source>
</evidence>
<sequence>MKKPKKSNQDLDISQAELDRYESLDREWREYGISAPARRALVDAKLYKVSDLRKISQSDLEDLHGMGKSAVARLKVLMNAKKIKFLP</sequence>
<keyword evidence="2" id="KW-1185">Reference proteome</keyword>
<dbReference type="EMBL" id="CP016779">
    <property type="protein sequence ID" value="ASY23591.1"/>
    <property type="molecule type" value="Genomic_DNA"/>
</dbReference>
<dbReference type="OrthoDB" id="5951444at2"/>
<reference evidence="1 2" key="1">
    <citation type="submission" date="2016-07" db="EMBL/GenBank/DDBJ databases">
        <title>High microdiversification within the ubiquitous acI lineage of Actinobacteria.</title>
        <authorList>
            <person name="Neuenschwander S.M."/>
            <person name="Salcher M."/>
            <person name="Ghai R."/>
            <person name="Pernthaler J."/>
        </authorList>
    </citation>
    <scope>NUCLEOTIDE SEQUENCE [LARGE SCALE GENOMIC DNA]</scope>
    <source>
        <strain evidence="1">MMS-IIB-91</strain>
    </source>
</reference>
<dbReference type="Proteomes" id="UP000217210">
    <property type="component" value="Chromosome"/>
</dbReference>
<evidence type="ECO:0008006" key="3">
    <source>
        <dbReference type="Google" id="ProtNLM"/>
    </source>
</evidence>
<name>A0A249L3D0_9ACTN</name>
<dbReference type="KEGG" id="nab:B1sIIB91_01445"/>
<organism evidence="1 2">
    <name type="scientific">Candidatus Nanopelagicus abundans</name>
    <dbReference type="NCBI Taxonomy" id="1884916"/>
    <lineage>
        <taxon>Bacteria</taxon>
        <taxon>Bacillati</taxon>
        <taxon>Actinomycetota</taxon>
        <taxon>Actinomycetes</taxon>
        <taxon>Candidatus Nanopelagicales</taxon>
        <taxon>Candidatus Nanopelagicaceae</taxon>
        <taxon>Candidatus Nanopelagicus</taxon>
    </lineage>
</organism>
<proteinExistence type="predicted"/>
<dbReference type="RefSeq" id="WP_095687865.1">
    <property type="nucleotide sequence ID" value="NZ_CP016779.1"/>
</dbReference>
<accession>A0A249L3D0</accession>
<dbReference type="Gene3D" id="1.10.150.20">
    <property type="entry name" value="5' to 3' exonuclease, C-terminal subdomain"/>
    <property type="match status" value="1"/>
</dbReference>
<dbReference type="AlphaFoldDB" id="A0A249L3D0"/>
<dbReference type="SUPFAM" id="SSF47789">
    <property type="entry name" value="C-terminal domain of RNA polymerase alpha subunit"/>
    <property type="match status" value="1"/>
</dbReference>
<protein>
    <recommendedName>
        <fullName evidence="3">Helix-hairpin-helix domain-containing protein</fullName>
    </recommendedName>
</protein>